<comment type="caution">
    <text evidence="2">The sequence shown here is derived from an EMBL/GenBank/DDBJ whole genome shotgun (WGS) entry which is preliminary data.</text>
</comment>
<evidence type="ECO:0000256" key="1">
    <source>
        <dbReference type="SAM" id="Phobius"/>
    </source>
</evidence>
<protein>
    <recommendedName>
        <fullName evidence="4">Glycosyl transferase family 39/83 domain-containing protein</fullName>
    </recommendedName>
</protein>
<keyword evidence="1" id="KW-0472">Membrane</keyword>
<dbReference type="AlphaFoldDB" id="A0A1F5MI59"/>
<name>A0A1F5MI59_9BACT</name>
<keyword evidence="1" id="KW-1133">Transmembrane helix</keyword>
<keyword evidence="1" id="KW-0812">Transmembrane</keyword>
<evidence type="ECO:0000313" key="3">
    <source>
        <dbReference type="Proteomes" id="UP000178859"/>
    </source>
</evidence>
<sequence length="277" mass="31617">MKALAPLFNKNSEIKFTFDPVTKVNSLFDSLGRFWYLEPGIPNSDEINFGCTSLSRANGYEIIDKYTQRTRSSLWLALVSTTLFVVFYLLVSKKDSSSLKLLAVFFLVYFSFFVIYPGGAFEYYYLGFLTLFTLVPGILIANANIKLKLLLYITIGLVSLIGANTILQTSDEFSLRPKKLLIKQVMNVIGNEPFSIEGRGICHDYEGWRYLFKIYGRVPAQSYTDKVLGWIYPDEISKIDPEFTVILSEDRIPLKEDLSNLLSIKEGGYRAYIIKNK</sequence>
<reference evidence="2 3" key="1">
    <citation type="journal article" date="2016" name="Nat. Commun.">
        <title>Thousands of microbial genomes shed light on interconnected biogeochemical processes in an aquifer system.</title>
        <authorList>
            <person name="Anantharaman K."/>
            <person name="Brown C.T."/>
            <person name="Hug L.A."/>
            <person name="Sharon I."/>
            <person name="Castelle C.J."/>
            <person name="Probst A.J."/>
            <person name="Thomas B.C."/>
            <person name="Singh A."/>
            <person name="Wilkins M.J."/>
            <person name="Karaoz U."/>
            <person name="Brodie E.L."/>
            <person name="Williams K.H."/>
            <person name="Hubbard S.S."/>
            <person name="Banfield J.F."/>
        </authorList>
    </citation>
    <scope>NUCLEOTIDE SEQUENCE [LARGE SCALE GENOMIC DNA]</scope>
</reference>
<dbReference type="EMBL" id="MFDT01000007">
    <property type="protein sequence ID" value="OGE65038.1"/>
    <property type="molecule type" value="Genomic_DNA"/>
</dbReference>
<accession>A0A1F5MI59</accession>
<organism evidence="2 3">
    <name type="scientific">Candidatus Daviesbacteria bacterium RIFCSPLOWO2_02_FULL_36_7</name>
    <dbReference type="NCBI Taxonomy" id="1797792"/>
    <lineage>
        <taxon>Bacteria</taxon>
        <taxon>Candidatus Daviesiibacteriota</taxon>
    </lineage>
</organism>
<feature type="transmembrane region" description="Helical" evidence="1">
    <location>
        <begin position="74"/>
        <end position="91"/>
    </location>
</feature>
<evidence type="ECO:0008006" key="4">
    <source>
        <dbReference type="Google" id="ProtNLM"/>
    </source>
</evidence>
<feature type="transmembrane region" description="Helical" evidence="1">
    <location>
        <begin position="123"/>
        <end position="142"/>
    </location>
</feature>
<feature type="transmembrane region" description="Helical" evidence="1">
    <location>
        <begin position="98"/>
        <end position="117"/>
    </location>
</feature>
<dbReference type="Proteomes" id="UP000178859">
    <property type="component" value="Unassembled WGS sequence"/>
</dbReference>
<proteinExistence type="predicted"/>
<gene>
    <name evidence="2" type="ORF">A3I48_02105</name>
</gene>
<feature type="transmembrane region" description="Helical" evidence="1">
    <location>
        <begin position="149"/>
        <end position="167"/>
    </location>
</feature>
<evidence type="ECO:0000313" key="2">
    <source>
        <dbReference type="EMBL" id="OGE65038.1"/>
    </source>
</evidence>